<feature type="compositionally biased region" description="Basic and acidic residues" evidence="1">
    <location>
        <begin position="536"/>
        <end position="546"/>
    </location>
</feature>
<dbReference type="Proteomes" id="UP001139887">
    <property type="component" value="Unassembled WGS sequence"/>
</dbReference>
<keyword evidence="3" id="KW-1185">Reference proteome</keyword>
<protein>
    <recommendedName>
        <fullName evidence="4">DASH complex subunit ASK1</fullName>
    </recommendedName>
</protein>
<comment type="caution">
    <text evidence="2">The sequence shown here is derived from an EMBL/GenBank/DDBJ whole genome shotgun (WGS) entry which is preliminary data.</text>
</comment>
<feature type="compositionally biased region" description="Low complexity" evidence="1">
    <location>
        <begin position="321"/>
        <end position="333"/>
    </location>
</feature>
<accession>A0A9W8LZF8</accession>
<dbReference type="Pfam" id="PF08655">
    <property type="entry name" value="DASH_Ask1"/>
    <property type="match status" value="1"/>
</dbReference>
<feature type="region of interest" description="Disordered" evidence="1">
    <location>
        <begin position="243"/>
        <end position="275"/>
    </location>
</feature>
<feature type="compositionally biased region" description="Low complexity" evidence="1">
    <location>
        <begin position="388"/>
        <end position="400"/>
    </location>
</feature>
<evidence type="ECO:0000313" key="3">
    <source>
        <dbReference type="Proteomes" id="UP001139887"/>
    </source>
</evidence>
<dbReference type="GO" id="GO:0072686">
    <property type="term" value="C:mitotic spindle"/>
    <property type="evidence" value="ECO:0007669"/>
    <property type="project" value="InterPro"/>
</dbReference>
<evidence type="ECO:0008006" key="4">
    <source>
        <dbReference type="Google" id="ProtNLM"/>
    </source>
</evidence>
<dbReference type="GO" id="GO:0042729">
    <property type="term" value="C:DASH complex"/>
    <property type="evidence" value="ECO:0007669"/>
    <property type="project" value="InterPro"/>
</dbReference>
<gene>
    <name evidence="2" type="ORF">IWW36_001029</name>
</gene>
<name>A0A9W8LZF8_9FUNG</name>
<evidence type="ECO:0000256" key="1">
    <source>
        <dbReference type="SAM" id="MobiDB-lite"/>
    </source>
</evidence>
<dbReference type="InterPro" id="IPR013964">
    <property type="entry name" value="DASH_Ask1"/>
</dbReference>
<dbReference type="GO" id="GO:0008608">
    <property type="term" value="P:attachment of spindle microtubules to kinetochore"/>
    <property type="evidence" value="ECO:0007669"/>
    <property type="project" value="InterPro"/>
</dbReference>
<feature type="region of interest" description="Disordered" evidence="1">
    <location>
        <begin position="384"/>
        <end position="431"/>
    </location>
</feature>
<feature type="region of interest" description="Disordered" evidence="1">
    <location>
        <begin position="208"/>
        <end position="227"/>
    </location>
</feature>
<dbReference type="OrthoDB" id="5573898at2759"/>
<feature type="region of interest" description="Disordered" evidence="1">
    <location>
        <begin position="482"/>
        <end position="589"/>
    </location>
</feature>
<evidence type="ECO:0000313" key="2">
    <source>
        <dbReference type="EMBL" id="KAJ2851545.1"/>
    </source>
</evidence>
<feature type="region of interest" description="Disordered" evidence="1">
    <location>
        <begin position="316"/>
        <end position="345"/>
    </location>
</feature>
<reference evidence="2" key="1">
    <citation type="submission" date="2022-07" db="EMBL/GenBank/DDBJ databases">
        <title>Phylogenomic reconstructions and comparative analyses of Kickxellomycotina fungi.</title>
        <authorList>
            <person name="Reynolds N.K."/>
            <person name="Stajich J.E."/>
            <person name="Barry K."/>
            <person name="Grigoriev I.V."/>
            <person name="Crous P."/>
            <person name="Smith M.E."/>
        </authorList>
    </citation>
    <scope>NUCLEOTIDE SEQUENCE</scope>
    <source>
        <strain evidence="2">NRRL 1566</strain>
    </source>
</reference>
<dbReference type="AlphaFoldDB" id="A0A9W8LZF8"/>
<feature type="compositionally biased region" description="Polar residues" evidence="1">
    <location>
        <begin position="547"/>
        <end position="578"/>
    </location>
</feature>
<feature type="compositionally biased region" description="Polar residues" evidence="1">
    <location>
        <begin position="217"/>
        <end position="227"/>
    </location>
</feature>
<organism evidence="2 3">
    <name type="scientific">Coemansia brasiliensis</name>
    <dbReference type="NCBI Taxonomy" id="2650707"/>
    <lineage>
        <taxon>Eukaryota</taxon>
        <taxon>Fungi</taxon>
        <taxon>Fungi incertae sedis</taxon>
        <taxon>Zoopagomycota</taxon>
        <taxon>Kickxellomycotina</taxon>
        <taxon>Kickxellomycetes</taxon>
        <taxon>Kickxellales</taxon>
        <taxon>Kickxellaceae</taxon>
        <taxon>Coemansia</taxon>
    </lineage>
</organism>
<feature type="region of interest" description="Disordered" evidence="1">
    <location>
        <begin position="1"/>
        <end position="57"/>
    </location>
</feature>
<feature type="compositionally biased region" description="Polar residues" evidence="1">
    <location>
        <begin position="518"/>
        <end position="535"/>
    </location>
</feature>
<feature type="compositionally biased region" description="Polar residues" evidence="1">
    <location>
        <begin position="334"/>
        <end position="345"/>
    </location>
</feature>
<dbReference type="EMBL" id="JANBUW010000011">
    <property type="protein sequence ID" value="KAJ2851545.1"/>
    <property type="molecule type" value="Genomic_DNA"/>
</dbReference>
<proteinExistence type="predicted"/>
<feature type="region of interest" description="Disordered" evidence="1">
    <location>
        <begin position="142"/>
        <end position="162"/>
    </location>
</feature>
<sequence length="715" mass="78520">MANFARAMQLSRPDSRSSQYSMGGRFSSALSAAVKQQQQQQQQQHSTPSASAEEQLEEVEQKITLTLQAIDANFDHCQRTMARDVMPKVETLARLSNDLLQASQPWLQFFMAVASADDNEEPNIPSASKMSTEQRHELEEQAAKGDITARFPESPMREANDETESIDLDAEIATPQLTSRFMTQELKMSTPRVGSKRMAEQLSTSIRKRARGGGTPLKQQLSGSSHTPASMMRALVHARASKHPGSAVSAISKDSSVGTSDLMPETSPPHTTTFTLPKSRHRIVGTAPKTASILPEDEDDDDILDEINTLIRRYDSPKGTRSSVKSSMRSIRSMQSVARSDGSYSQEMTQLAEKYASPAQDAASSAQKMKRVQGLVADMEEMLDEAEASAAAAAEAMQQENTTAQSENEDDDEIPSPPKITSDLEQSRVTLDTCERVHTDDISEARGHNMRRNFAAHQPMAMDVEAMDSENMTIGHMSPLALRQRQQQQQRATMGARFSSLQESDEDDPFGPTPARPSAQNGAQGPWANVSSARSLQERGWTDRAPESTTRSVQEASWTSGGLGERSSTFDATATFGSPESDLDPHTRDSRLNASASLVPIDGTTTILPTREMLRQAAEASEAILEDDDDGGELIAFDAELFPPAFQEAPAAQQLRALYDLMYGERERLWKLEDLVGAELESLVGVQPSVYGVLLDLLARRRMLRQVADNLWTAH</sequence>